<dbReference type="SMART" id="SM00530">
    <property type="entry name" value="HTH_XRE"/>
    <property type="match status" value="1"/>
</dbReference>
<dbReference type="GO" id="GO:0003700">
    <property type="term" value="F:DNA-binding transcription factor activity"/>
    <property type="evidence" value="ECO:0007669"/>
    <property type="project" value="TreeGrafter"/>
</dbReference>
<gene>
    <name evidence="3" type="ORF">SAMN05216192_12571</name>
</gene>
<dbReference type="SUPFAM" id="SSF47413">
    <property type="entry name" value="lambda repressor-like DNA-binding domains"/>
    <property type="match status" value="1"/>
</dbReference>
<accession>A0A1G8X3Q6</accession>
<dbReference type="CDD" id="cd00093">
    <property type="entry name" value="HTH_XRE"/>
    <property type="match status" value="1"/>
</dbReference>
<keyword evidence="4" id="KW-1185">Reference proteome</keyword>
<dbReference type="PANTHER" id="PTHR46797:SF1">
    <property type="entry name" value="METHYLPHOSPHONATE SYNTHASE"/>
    <property type="match status" value="1"/>
</dbReference>
<reference evidence="4" key="1">
    <citation type="submission" date="2016-10" db="EMBL/GenBank/DDBJ databases">
        <authorList>
            <person name="Varghese N."/>
            <person name="Submissions S."/>
        </authorList>
    </citation>
    <scope>NUCLEOTIDE SEQUENCE [LARGE SCALE GENOMIC DNA]</scope>
    <source>
        <strain evidence="4">CGMCC 1.11012</strain>
    </source>
</reference>
<dbReference type="GO" id="GO:0003677">
    <property type="term" value="F:DNA binding"/>
    <property type="evidence" value="ECO:0007669"/>
    <property type="project" value="UniProtKB-KW"/>
</dbReference>
<dbReference type="Pfam" id="PF01381">
    <property type="entry name" value="HTH_3"/>
    <property type="match status" value="1"/>
</dbReference>
<dbReference type="PANTHER" id="PTHR46797">
    <property type="entry name" value="HTH-TYPE TRANSCRIPTIONAL REGULATOR"/>
    <property type="match status" value="1"/>
</dbReference>
<dbReference type="InterPro" id="IPR010982">
    <property type="entry name" value="Lambda_DNA-bd_dom_sf"/>
</dbReference>
<dbReference type="GO" id="GO:0005829">
    <property type="term" value="C:cytosol"/>
    <property type="evidence" value="ECO:0007669"/>
    <property type="project" value="TreeGrafter"/>
</dbReference>
<name>A0A1G8X3Q6_9BACL</name>
<dbReference type="RefSeq" id="WP_090716497.1">
    <property type="nucleotide sequence ID" value="NZ_CBCSKY010000028.1"/>
</dbReference>
<dbReference type="Gene3D" id="1.10.260.40">
    <property type="entry name" value="lambda repressor-like DNA-binding domains"/>
    <property type="match status" value="1"/>
</dbReference>
<dbReference type="EMBL" id="FNDX01000025">
    <property type="protein sequence ID" value="SDJ84946.1"/>
    <property type="molecule type" value="Genomic_DNA"/>
</dbReference>
<evidence type="ECO:0000313" key="3">
    <source>
        <dbReference type="EMBL" id="SDJ84946.1"/>
    </source>
</evidence>
<dbReference type="OrthoDB" id="5461347at2"/>
<keyword evidence="1 3" id="KW-0238">DNA-binding</keyword>
<evidence type="ECO:0000259" key="2">
    <source>
        <dbReference type="PROSITE" id="PS50943"/>
    </source>
</evidence>
<evidence type="ECO:0000256" key="1">
    <source>
        <dbReference type="ARBA" id="ARBA00023125"/>
    </source>
</evidence>
<dbReference type="InterPro" id="IPR001387">
    <property type="entry name" value="Cro/C1-type_HTH"/>
</dbReference>
<dbReference type="Proteomes" id="UP000199050">
    <property type="component" value="Unassembled WGS sequence"/>
</dbReference>
<dbReference type="AlphaFoldDB" id="A0A1G8X3Q6"/>
<evidence type="ECO:0000313" key="4">
    <source>
        <dbReference type="Proteomes" id="UP000199050"/>
    </source>
</evidence>
<dbReference type="InterPro" id="IPR050807">
    <property type="entry name" value="TransReg_Diox_bact_type"/>
</dbReference>
<protein>
    <submittedName>
        <fullName evidence="3">DNA-binding transcriptional regulator, XRE-family HTH domain</fullName>
    </submittedName>
</protein>
<sequence length="77" mass="8796">MNIDFIFGKVVKALRIKKDISQEELAYQSNLDRTYISMLERGVNQPSLNTVLSVAKGLNMRASDLVRLIEIELEKNN</sequence>
<feature type="domain" description="HTH cro/C1-type" evidence="2">
    <location>
        <begin position="11"/>
        <end position="65"/>
    </location>
</feature>
<dbReference type="STRING" id="1174501.SAMN05216192_12571"/>
<proteinExistence type="predicted"/>
<dbReference type="PROSITE" id="PS50943">
    <property type="entry name" value="HTH_CROC1"/>
    <property type="match status" value="1"/>
</dbReference>
<organism evidence="3 4">
    <name type="scientific">Paenibacillus typhae</name>
    <dbReference type="NCBI Taxonomy" id="1174501"/>
    <lineage>
        <taxon>Bacteria</taxon>
        <taxon>Bacillati</taxon>
        <taxon>Bacillota</taxon>
        <taxon>Bacilli</taxon>
        <taxon>Bacillales</taxon>
        <taxon>Paenibacillaceae</taxon>
        <taxon>Paenibacillus</taxon>
    </lineage>
</organism>